<evidence type="ECO:0000313" key="4">
    <source>
        <dbReference type="Proteomes" id="UP001281410"/>
    </source>
</evidence>
<feature type="compositionally biased region" description="Basic residues" evidence="1">
    <location>
        <begin position="67"/>
        <end position="81"/>
    </location>
</feature>
<dbReference type="EMBL" id="JANJYJ010000003">
    <property type="protein sequence ID" value="KAK3221461.1"/>
    <property type="molecule type" value="Genomic_DNA"/>
</dbReference>
<dbReference type="InterPro" id="IPR036691">
    <property type="entry name" value="Endo/exonu/phosph_ase_sf"/>
</dbReference>
<dbReference type="AlphaFoldDB" id="A0AAE0ANT4"/>
<organism evidence="3 4">
    <name type="scientific">Dipteronia sinensis</name>
    <dbReference type="NCBI Taxonomy" id="43782"/>
    <lineage>
        <taxon>Eukaryota</taxon>
        <taxon>Viridiplantae</taxon>
        <taxon>Streptophyta</taxon>
        <taxon>Embryophyta</taxon>
        <taxon>Tracheophyta</taxon>
        <taxon>Spermatophyta</taxon>
        <taxon>Magnoliopsida</taxon>
        <taxon>eudicotyledons</taxon>
        <taxon>Gunneridae</taxon>
        <taxon>Pentapetalae</taxon>
        <taxon>rosids</taxon>
        <taxon>malvids</taxon>
        <taxon>Sapindales</taxon>
        <taxon>Sapindaceae</taxon>
        <taxon>Hippocastanoideae</taxon>
        <taxon>Acereae</taxon>
        <taxon>Dipteronia</taxon>
    </lineage>
</organism>
<evidence type="ECO:0000256" key="1">
    <source>
        <dbReference type="SAM" id="MobiDB-lite"/>
    </source>
</evidence>
<dbReference type="SUPFAM" id="SSF56672">
    <property type="entry name" value="DNA/RNA polymerases"/>
    <property type="match status" value="1"/>
</dbReference>
<dbReference type="PROSITE" id="PS50878">
    <property type="entry name" value="RT_POL"/>
    <property type="match status" value="1"/>
</dbReference>
<reference evidence="3" key="1">
    <citation type="journal article" date="2023" name="Plant J.">
        <title>Genome sequences and population genomics provide insights into the demographic history, inbreeding, and mutation load of two 'living fossil' tree species of Dipteronia.</title>
        <authorList>
            <person name="Feng Y."/>
            <person name="Comes H.P."/>
            <person name="Chen J."/>
            <person name="Zhu S."/>
            <person name="Lu R."/>
            <person name="Zhang X."/>
            <person name="Li P."/>
            <person name="Qiu J."/>
            <person name="Olsen K.M."/>
            <person name="Qiu Y."/>
        </authorList>
    </citation>
    <scope>NUCLEOTIDE SEQUENCE</scope>
    <source>
        <strain evidence="3">NBL</strain>
    </source>
</reference>
<dbReference type="Pfam" id="PF00078">
    <property type="entry name" value="RVT_1"/>
    <property type="match status" value="1"/>
</dbReference>
<dbReference type="InterPro" id="IPR043502">
    <property type="entry name" value="DNA/RNA_pol_sf"/>
</dbReference>
<evidence type="ECO:0000313" key="3">
    <source>
        <dbReference type="EMBL" id="KAK3221461.1"/>
    </source>
</evidence>
<dbReference type="InterPro" id="IPR000477">
    <property type="entry name" value="RT_dom"/>
</dbReference>
<dbReference type="CDD" id="cd01650">
    <property type="entry name" value="RT_nLTR_like"/>
    <property type="match status" value="1"/>
</dbReference>
<name>A0AAE0ANT4_9ROSI</name>
<dbReference type="Proteomes" id="UP001281410">
    <property type="component" value="Unassembled WGS sequence"/>
</dbReference>
<feature type="domain" description="Reverse transcriptase" evidence="2">
    <location>
        <begin position="302"/>
        <end position="563"/>
    </location>
</feature>
<evidence type="ECO:0000259" key="2">
    <source>
        <dbReference type="PROSITE" id="PS50878"/>
    </source>
</evidence>
<protein>
    <recommendedName>
        <fullName evidence="2">Reverse transcriptase domain-containing protein</fullName>
    </recommendedName>
</protein>
<dbReference type="Pfam" id="PF13966">
    <property type="entry name" value="zf-RVT"/>
    <property type="match status" value="1"/>
</dbReference>
<dbReference type="Gene3D" id="3.60.10.10">
    <property type="entry name" value="Endonuclease/exonuclease/phosphatase"/>
    <property type="match status" value="1"/>
</dbReference>
<dbReference type="SUPFAM" id="SSF56219">
    <property type="entry name" value="DNase I-like"/>
    <property type="match status" value="1"/>
</dbReference>
<sequence length="850" mass="97586">MGQFWIEIGSNQNPAMFEKANTVSNNDQAQKCISRVGEGDEMSTSSGQVEVEDTEADISKRWKRRKEMVSVKKHGMRTRNGKLREKQDQAKMTNDPRNGDETKIMWNLDDEVAKVIETGVALGFDFNRAEREVEIEVARREIEDQGKLRADNHEAKVVDIPLIGSSFTWTNSRERAAWERLDRFLFLPEFLVWYPSLVQKCLGRSMSDHIAICIRESKVNWGPTSFRFYNWWLEEKKLMQAAVQGELLENGVLVSDPQEIKQGIYNYFKKHYENVAWKRPKIIGLDIKRYFDEERLSLEEEFSMEKVTEAVKSCDVLISKIWKPPNMGDYRPISLVGAMYKVVAKVLANRIKKVIKSIIGETQMAFIKNLQILDSFVIVEEVIHKWRKSEEGGLLVKLDFEKAYDSVDHMFLKDMMEGMGFGSKWRQWIQECISSPSISVLVNGSPTPQFGVERGLRQRDPLSPFLFNIIVESLSTLLTKAVNMGFITGESFGCGGVHVSHLQFADDTMVFLKPMSDYVLNLKRILGVLSCLQGDGIEKRKLHAVDWITVCKSKKNGGLGISRMLNKNDGLLAKLLWRFGNKESSLWRKVVCAKYGVDGKRLLWDWKSLSASTFFVKAIANVIRMGSHSATVFFKVNKTCFISDFGHWQEQNWVWKVELRRPPFDWEKGQWNCFMKCLECVTIRNSVNDTIAWGYSLSSSFSVMSFRKALEDIEYSNVWLDRLLWRGICPPKVEFFTWQLLRGRVFVGDVLRRFGMALDEDSSWYFLVARSFLVREFPINSHIVLRNWAPRGGESLSIMAKRDEGCADGCGRDVGFSLEFLLCVCLLACCLVGYIDDFFRGIKFAGSVSS</sequence>
<comment type="caution">
    <text evidence="3">The sequence shown here is derived from an EMBL/GenBank/DDBJ whole genome shotgun (WGS) entry which is preliminary data.</text>
</comment>
<dbReference type="InterPro" id="IPR026960">
    <property type="entry name" value="RVT-Znf"/>
</dbReference>
<dbReference type="PANTHER" id="PTHR19446">
    <property type="entry name" value="REVERSE TRANSCRIPTASES"/>
    <property type="match status" value="1"/>
</dbReference>
<gene>
    <name evidence="3" type="ORF">Dsin_008486</name>
</gene>
<keyword evidence="4" id="KW-1185">Reference proteome</keyword>
<proteinExistence type="predicted"/>
<accession>A0AAE0ANT4</accession>
<feature type="region of interest" description="Disordered" evidence="1">
    <location>
        <begin position="67"/>
        <end position="102"/>
    </location>
</feature>